<feature type="transmembrane region" description="Helical" evidence="6">
    <location>
        <begin position="49"/>
        <end position="67"/>
    </location>
</feature>
<evidence type="ECO:0000256" key="5">
    <source>
        <dbReference type="ARBA" id="ARBA00023136"/>
    </source>
</evidence>
<feature type="transmembrane region" description="Helical" evidence="6">
    <location>
        <begin position="395"/>
        <end position="412"/>
    </location>
</feature>
<keyword evidence="2" id="KW-0813">Transport</keyword>
<evidence type="ECO:0000256" key="2">
    <source>
        <dbReference type="ARBA" id="ARBA00022448"/>
    </source>
</evidence>
<feature type="transmembrane region" description="Helical" evidence="6">
    <location>
        <begin position="243"/>
        <end position="270"/>
    </location>
</feature>
<name>A0A4R3KFC1_9FIRM</name>
<feature type="transmembrane region" description="Helical" evidence="6">
    <location>
        <begin position="290"/>
        <end position="320"/>
    </location>
</feature>
<dbReference type="NCBIfam" id="NF037982">
    <property type="entry name" value="Nramp_1"/>
    <property type="match status" value="1"/>
</dbReference>
<proteinExistence type="predicted"/>
<feature type="transmembrane region" description="Helical" evidence="6">
    <location>
        <begin position="332"/>
        <end position="350"/>
    </location>
</feature>
<accession>A0A4R3KFC1</accession>
<comment type="caution">
    <text evidence="7">The sequence shown here is derived from an EMBL/GenBank/DDBJ whole genome shotgun (WGS) entry which is preliminary data.</text>
</comment>
<feature type="transmembrane region" description="Helical" evidence="6">
    <location>
        <begin position="194"/>
        <end position="213"/>
    </location>
</feature>
<evidence type="ECO:0000256" key="6">
    <source>
        <dbReference type="SAM" id="Phobius"/>
    </source>
</evidence>
<dbReference type="AlphaFoldDB" id="A0A4R3KFC1"/>
<reference evidence="7 8" key="1">
    <citation type="submission" date="2019-03" db="EMBL/GenBank/DDBJ databases">
        <title>Genomic Encyclopedia of Type Strains, Phase IV (KMG-IV): sequencing the most valuable type-strain genomes for metagenomic binning, comparative biology and taxonomic classification.</title>
        <authorList>
            <person name="Goeker M."/>
        </authorList>
    </citation>
    <scope>NUCLEOTIDE SEQUENCE [LARGE SCALE GENOMIC DNA]</scope>
    <source>
        <strain evidence="7 8">DSM 20467</strain>
    </source>
</reference>
<dbReference type="Pfam" id="PF01566">
    <property type="entry name" value="Nramp"/>
    <property type="match status" value="1"/>
</dbReference>
<keyword evidence="8" id="KW-1185">Reference proteome</keyword>
<dbReference type="Proteomes" id="UP000295188">
    <property type="component" value="Unassembled WGS sequence"/>
</dbReference>
<organism evidence="7 8">
    <name type="scientific">Pectinatus cerevisiiphilus</name>
    <dbReference type="NCBI Taxonomy" id="86956"/>
    <lineage>
        <taxon>Bacteria</taxon>
        <taxon>Bacillati</taxon>
        <taxon>Bacillota</taxon>
        <taxon>Negativicutes</taxon>
        <taxon>Selenomonadales</taxon>
        <taxon>Selenomonadaceae</taxon>
        <taxon>Pectinatus</taxon>
    </lineage>
</organism>
<protein>
    <submittedName>
        <fullName evidence="7">Manganese transport protein</fullName>
    </submittedName>
</protein>
<dbReference type="GO" id="GO:0005886">
    <property type="term" value="C:plasma membrane"/>
    <property type="evidence" value="ECO:0007669"/>
    <property type="project" value="TreeGrafter"/>
</dbReference>
<evidence type="ECO:0000313" key="8">
    <source>
        <dbReference type="Proteomes" id="UP000295188"/>
    </source>
</evidence>
<feature type="transmembrane region" description="Helical" evidence="6">
    <location>
        <begin position="97"/>
        <end position="119"/>
    </location>
</feature>
<keyword evidence="4 6" id="KW-1133">Transmembrane helix</keyword>
<dbReference type="InterPro" id="IPR001046">
    <property type="entry name" value="NRAMP_fam"/>
</dbReference>
<dbReference type="PANTHER" id="PTHR11706">
    <property type="entry name" value="SOLUTE CARRIER PROTEIN FAMILY 11 MEMBER"/>
    <property type="match status" value="1"/>
</dbReference>
<evidence type="ECO:0000313" key="7">
    <source>
        <dbReference type="EMBL" id="TCS82064.1"/>
    </source>
</evidence>
<keyword evidence="5 6" id="KW-0472">Membrane</keyword>
<dbReference type="PANTHER" id="PTHR11706:SF33">
    <property type="entry name" value="NATURAL RESISTANCE-ASSOCIATED MACROPHAGE PROTEIN 2"/>
    <property type="match status" value="1"/>
</dbReference>
<dbReference type="GO" id="GO:0005384">
    <property type="term" value="F:manganese ion transmembrane transporter activity"/>
    <property type="evidence" value="ECO:0007669"/>
    <property type="project" value="TreeGrafter"/>
</dbReference>
<dbReference type="PRINTS" id="PR00447">
    <property type="entry name" value="NATRESASSCMP"/>
</dbReference>
<evidence type="ECO:0000256" key="1">
    <source>
        <dbReference type="ARBA" id="ARBA00004141"/>
    </source>
</evidence>
<gene>
    <name evidence="7" type="ORF">EDC37_101237</name>
</gene>
<evidence type="ECO:0000256" key="4">
    <source>
        <dbReference type="ARBA" id="ARBA00022989"/>
    </source>
</evidence>
<feature type="transmembrane region" description="Helical" evidence="6">
    <location>
        <begin position="20"/>
        <end position="37"/>
    </location>
</feature>
<feature type="transmembrane region" description="Helical" evidence="6">
    <location>
        <begin position="125"/>
        <end position="144"/>
    </location>
</feature>
<evidence type="ECO:0000256" key="3">
    <source>
        <dbReference type="ARBA" id="ARBA00022692"/>
    </source>
</evidence>
<feature type="transmembrane region" description="Helical" evidence="6">
    <location>
        <begin position="356"/>
        <end position="375"/>
    </location>
</feature>
<comment type="subcellular location">
    <subcellularLocation>
        <location evidence="1">Membrane</location>
        <topology evidence="1">Multi-pass membrane protein</topology>
    </subcellularLocation>
</comment>
<sequence>MEMKRYFETEITRKSARDFLRYIGPGILITVGFIDPGNWASNLAAGSEYGYALLWMVTLSTIMLIILQHNAAHLGIASGLCISEAARYHLPKPVSGFLLLSAMGAAVSTALAEILGGAIALQLLFNIPIMYGAVLMAVFCLVLLKSNSYHKMEKIIIGFVSIIGLSFIAEVYLVPIEWTKAAAGWVVPSLPHGSLVVVMSVLGAVVMPHNLFLHSEIIQSRQWNLESAKVIERQLKYEFIDTLFSMGIGWAINSAMILIAASVFFAQNIVIDDLAQAVSMLQPLLGNSAAILFATALLFAGLSSTMTAGMAGGSIFAGLFKESYDIEDKHSWHGVLLTYGFAIMIIFFISKPFDGLIYSQMVLSMQLPFTIFLQIYLTSSEKIMGKYANSMKQKIMLWIIGIIVTGLNVMLLREMFNL</sequence>
<dbReference type="GO" id="GO:0034755">
    <property type="term" value="P:iron ion transmembrane transport"/>
    <property type="evidence" value="ECO:0007669"/>
    <property type="project" value="TreeGrafter"/>
</dbReference>
<dbReference type="EMBL" id="SMAA01000001">
    <property type="protein sequence ID" value="TCS82064.1"/>
    <property type="molecule type" value="Genomic_DNA"/>
</dbReference>
<keyword evidence="3 6" id="KW-0812">Transmembrane</keyword>
<feature type="transmembrane region" description="Helical" evidence="6">
    <location>
        <begin position="156"/>
        <end position="174"/>
    </location>
</feature>
<dbReference type="GO" id="GO:0015086">
    <property type="term" value="F:cadmium ion transmembrane transporter activity"/>
    <property type="evidence" value="ECO:0007669"/>
    <property type="project" value="TreeGrafter"/>
</dbReference>